<comment type="similarity">
    <text evidence="6">Belongs to the methyltransferase superfamily. RsmI family.</text>
</comment>
<dbReference type="GO" id="GO:0005737">
    <property type="term" value="C:cytoplasm"/>
    <property type="evidence" value="ECO:0007669"/>
    <property type="project" value="UniProtKB-SubCell"/>
</dbReference>
<dbReference type="InterPro" id="IPR000878">
    <property type="entry name" value="4pyrrol_Mease"/>
</dbReference>
<dbReference type="NCBIfam" id="TIGR00096">
    <property type="entry name" value="16S rRNA (cytidine(1402)-2'-O)-methyltransferase"/>
    <property type="match status" value="1"/>
</dbReference>
<evidence type="ECO:0000256" key="5">
    <source>
        <dbReference type="ARBA" id="ARBA00022691"/>
    </source>
</evidence>
<dbReference type="Proteomes" id="UP001162175">
    <property type="component" value="Unassembled WGS sequence"/>
</dbReference>
<dbReference type="PANTHER" id="PTHR46111">
    <property type="entry name" value="RIBOSOMAL RNA SMALL SUBUNIT METHYLTRANSFERASE I"/>
    <property type="match status" value="1"/>
</dbReference>
<dbReference type="CDD" id="cd11648">
    <property type="entry name" value="RsmI"/>
    <property type="match status" value="1"/>
</dbReference>
<gene>
    <name evidence="6 8" type="primary">rsmI</name>
    <name evidence="8" type="ORF">DCBHLPFO_00309</name>
    <name evidence="9" type="ORF">V2E25_00360</name>
</gene>
<feature type="domain" description="Tetrapyrrole methylase" evidence="7">
    <location>
        <begin position="4"/>
        <end position="198"/>
    </location>
</feature>
<reference evidence="9" key="2">
    <citation type="submission" date="2024-01" db="EMBL/GenBank/DDBJ databases">
        <title>Complete genome sequence of Mycoplasma arginini type strain G 230.</title>
        <authorList>
            <person name="Spergser J."/>
        </authorList>
    </citation>
    <scope>NUCLEOTIDE SEQUENCE</scope>
    <source>
        <strain evidence="9">NCTC 10129</strain>
    </source>
</reference>
<evidence type="ECO:0000313" key="10">
    <source>
        <dbReference type="Proteomes" id="UP001162175"/>
    </source>
</evidence>
<dbReference type="HAMAP" id="MF_01877">
    <property type="entry name" value="16SrRNA_methyltr_I"/>
    <property type="match status" value="1"/>
</dbReference>
<dbReference type="SUPFAM" id="SSF53790">
    <property type="entry name" value="Tetrapyrrole methylase"/>
    <property type="match status" value="1"/>
</dbReference>
<dbReference type="GO" id="GO:0070677">
    <property type="term" value="F:rRNA (cytosine-2'-O-)-methyltransferase activity"/>
    <property type="evidence" value="ECO:0007669"/>
    <property type="project" value="UniProtKB-UniRule"/>
</dbReference>
<evidence type="ECO:0000256" key="6">
    <source>
        <dbReference type="HAMAP-Rule" id="MF_01877"/>
    </source>
</evidence>
<name>A0AA43TZU3_MYCAR</name>
<keyword evidence="2 6" id="KW-0698">rRNA processing</keyword>
<dbReference type="RefSeq" id="WP_129694424.1">
    <property type="nucleotide sequence ID" value="NZ_CP143577.1"/>
</dbReference>
<organism evidence="8 10">
    <name type="scientific">Mycoplasmopsis arginini</name>
    <name type="common">Mycoplasma arginini</name>
    <dbReference type="NCBI Taxonomy" id="2094"/>
    <lineage>
        <taxon>Bacteria</taxon>
        <taxon>Bacillati</taxon>
        <taxon>Mycoplasmatota</taxon>
        <taxon>Mycoplasmoidales</taxon>
        <taxon>Metamycoplasmataceae</taxon>
        <taxon>Mycoplasmopsis</taxon>
    </lineage>
</organism>
<reference evidence="8" key="1">
    <citation type="submission" date="2022-11" db="EMBL/GenBank/DDBJ databases">
        <title>Draft genome of Mycoplasma arginini isolated from fly.</title>
        <authorList>
            <person name="Severgnini M."/>
            <person name="Gioia G."/>
            <person name="Cremonesi P."/>
            <person name="Moroni P."/>
            <person name="Addis M.F."/>
            <person name="Castiglioni B."/>
        </authorList>
    </citation>
    <scope>NUCLEOTIDE SEQUENCE</scope>
    <source>
        <strain evidence="8">QMP CG1-1632</strain>
    </source>
</reference>
<dbReference type="InterPro" id="IPR035996">
    <property type="entry name" value="4pyrrol_Methylase_sf"/>
</dbReference>
<evidence type="ECO:0000256" key="3">
    <source>
        <dbReference type="ARBA" id="ARBA00022603"/>
    </source>
</evidence>
<dbReference type="PANTHER" id="PTHR46111:SF1">
    <property type="entry name" value="RIBOSOMAL RNA SMALL SUBUNIT METHYLTRANSFERASE I"/>
    <property type="match status" value="1"/>
</dbReference>
<dbReference type="InterPro" id="IPR014777">
    <property type="entry name" value="4pyrrole_Mease_sub1"/>
</dbReference>
<dbReference type="EMBL" id="JAPFAR010000109">
    <property type="protein sequence ID" value="MDI3349750.1"/>
    <property type="molecule type" value="Genomic_DNA"/>
</dbReference>
<dbReference type="Gene3D" id="3.40.1010.10">
    <property type="entry name" value="Cobalt-precorrin-4 Transmethylase, Domain 1"/>
    <property type="match status" value="1"/>
</dbReference>
<evidence type="ECO:0000313" key="8">
    <source>
        <dbReference type="EMBL" id="MDI3349750.1"/>
    </source>
</evidence>
<dbReference type="PIRSF" id="PIRSF005917">
    <property type="entry name" value="MTase_YraL"/>
    <property type="match status" value="1"/>
</dbReference>
<keyword evidence="3 6" id="KW-0489">Methyltransferase</keyword>
<dbReference type="FunFam" id="3.40.1010.10:FF:000007">
    <property type="entry name" value="Ribosomal RNA small subunit methyltransferase I"/>
    <property type="match status" value="1"/>
</dbReference>
<keyword evidence="5 6" id="KW-0949">S-adenosyl-L-methionine</keyword>
<proteinExistence type="inferred from homology"/>
<dbReference type="AlphaFoldDB" id="A0AA43TZU3"/>
<protein>
    <recommendedName>
        <fullName evidence="6">Ribosomal RNA small subunit methyltransferase I</fullName>
        <ecNumber evidence="6">2.1.1.198</ecNumber>
    </recommendedName>
    <alternativeName>
        <fullName evidence="6">16S rRNA 2'-O-ribose C1402 methyltransferase</fullName>
    </alternativeName>
    <alternativeName>
        <fullName evidence="6">rRNA (cytidine-2'-O-)-methyltransferase RsmI</fullName>
    </alternativeName>
</protein>
<comment type="function">
    <text evidence="6">Catalyzes the 2'-O-methylation of the ribose of cytidine 1402 (C1402) in 16S rRNA.</text>
</comment>
<dbReference type="InterPro" id="IPR018063">
    <property type="entry name" value="SAM_MeTrfase_RsmI_CS"/>
</dbReference>
<keyword evidence="11" id="KW-1185">Reference proteome</keyword>
<keyword evidence="4 6" id="KW-0808">Transferase</keyword>
<dbReference type="Pfam" id="PF00590">
    <property type="entry name" value="TP_methylase"/>
    <property type="match status" value="1"/>
</dbReference>
<keyword evidence="1 6" id="KW-0963">Cytoplasm</keyword>
<dbReference type="EC" id="2.1.1.198" evidence="6"/>
<evidence type="ECO:0000256" key="4">
    <source>
        <dbReference type="ARBA" id="ARBA00022679"/>
    </source>
</evidence>
<dbReference type="Gene3D" id="3.30.950.10">
    <property type="entry name" value="Methyltransferase, Cobalt-precorrin-4 Transmethylase, Domain 2"/>
    <property type="match status" value="1"/>
</dbReference>
<evidence type="ECO:0000256" key="1">
    <source>
        <dbReference type="ARBA" id="ARBA00022490"/>
    </source>
</evidence>
<dbReference type="Proteomes" id="UP001432074">
    <property type="component" value="Chromosome"/>
</dbReference>
<comment type="subcellular location">
    <subcellularLocation>
        <location evidence="6">Cytoplasm</location>
    </subcellularLocation>
</comment>
<accession>A0AA43TZU3</accession>
<dbReference type="InterPro" id="IPR014776">
    <property type="entry name" value="4pyrrole_Mease_sub2"/>
</dbReference>
<evidence type="ECO:0000313" key="9">
    <source>
        <dbReference type="EMBL" id="WVN22044.1"/>
    </source>
</evidence>
<comment type="catalytic activity">
    <reaction evidence="6">
        <text>cytidine(1402) in 16S rRNA + S-adenosyl-L-methionine = 2'-O-methylcytidine(1402) in 16S rRNA + S-adenosyl-L-homocysteine + H(+)</text>
        <dbReference type="Rhea" id="RHEA:42924"/>
        <dbReference type="Rhea" id="RHEA-COMP:10285"/>
        <dbReference type="Rhea" id="RHEA-COMP:10286"/>
        <dbReference type="ChEBI" id="CHEBI:15378"/>
        <dbReference type="ChEBI" id="CHEBI:57856"/>
        <dbReference type="ChEBI" id="CHEBI:59789"/>
        <dbReference type="ChEBI" id="CHEBI:74495"/>
        <dbReference type="ChEBI" id="CHEBI:82748"/>
        <dbReference type="EC" id="2.1.1.198"/>
    </reaction>
</comment>
<sequence length="234" mass="26501">MESRLYIVGTPIGNLEDITFRAIRILSEVDIILCEDIRVSQKILKHFEINNKKLIAYHKFNEKQLAPKIIEQILSGKNVALISDAGMPCISDPGFNLISEAKKQNIFVDVIGGVTAFTHAFIKANLGSTFSFIGFLKDKSGERINQLKKITEGIYVSYVSPYKLISTLEDFNSVFGDNVNLYLCKELTKLHEKDYEGTPLEVLETLKKEPIKGEFVLVFAIKKQKHIKINKYAK</sequence>
<dbReference type="InterPro" id="IPR008189">
    <property type="entry name" value="rRNA_ssu_MeTfrase_I"/>
</dbReference>
<dbReference type="PROSITE" id="PS01296">
    <property type="entry name" value="RSMI"/>
    <property type="match status" value="1"/>
</dbReference>
<evidence type="ECO:0000256" key="2">
    <source>
        <dbReference type="ARBA" id="ARBA00022552"/>
    </source>
</evidence>
<dbReference type="EMBL" id="CP143577">
    <property type="protein sequence ID" value="WVN22044.1"/>
    <property type="molecule type" value="Genomic_DNA"/>
</dbReference>
<evidence type="ECO:0000313" key="11">
    <source>
        <dbReference type="Proteomes" id="UP001432074"/>
    </source>
</evidence>
<evidence type="ECO:0000259" key="7">
    <source>
        <dbReference type="Pfam" id="PF00590"/>
    </source>
</evidence>